<sequence length="422" mass="46985">MYLAKDSNRAIADDWGGLSWASPMRDAAYFLGNGLTIENRRKWEKDLLHEYLNELNEYRLQSIYGLAQHITAAAICAPTERGEIMFHTLASRQAQHALDMDAISLVTSTVTSHSPDVADESQHVSPDEAGPLWNESWYFDCTSADGEVGMYARLGRLPNQGICIFVGGIFRRNKEPVMFVDMHAPLPVTDPWVQQFSTSRFKIESRCLEPLKRFSLQLSGTGSGTSHPSSLLPENYGIDVTNMHVELVWNTSGLPYMKKGQTRYEVACSVTGTITVPGNRFDLNSAPGQRNHSWGIRNWWVADWVWSGLHFPDGTDVFTIALGKGPQSTGGSGYIQKDKKLTEVTGVVNEFEWKENGMPGNLQLHVKPGAITIECESLAESRLRLFDPEGREADLLRIMCRASTGNGKLGVGRLDFNRVLKS</sequence>
<dbReference type="InterPro" id="IPR055492">
    <property type="entry name" value="DUF7064"/>
</dbReference>
<organism evidence="2 3">
    <name type="scientific">Exophiala sideris</name>
    <dbReference type="NCBI Taxonomy" id="1016849"/>
    <lineage>
        <taxon>Eukaryota</taxon>
        <taxon>Fungi</taxon>
        <taxon>Dikarya</taxon>
        <taxon>Ascomycota</taxon>
        <taxon>Pezizomycotina</taxon>
        <taxon>Eurotiomycetes</taxon>
        <taxon>Chaetothyriomycetidae</taxon>
        <taxon>Chaetothyriales</taxon>
        <taxon>Herpotrichiellaceae</taxon>
        <taxon>Exophiala</taxon>
    </lineage>
</organism>
<dbReference type="EMBL" id="JAVRRF010000044">
    <property type="protein sequence ID" value="KAK5049631.1"/>
    <property type="molecule type" value="Genomic_DNA"/>
</dbReference>
<dbReference type="Proteomes" id="UP001345691">
    <property type="component" value="Unassembled WGS sequence"/>
</dbReference>
<evidence type="ECO:0000313" key="3">
    <source>
        <dbReference type="Proteomes" id="UP001345691"/>
    </source>
</evidence>
<feature type="domain" description="DUF7064" evidence="1">
    <location>
        <begin position="299"/>
        <end position="418"/>
    </location>
</feature>
<evidence type="ECO:0000259" key="1">
    <source>
        <dbReference type="Pfam" id="PF23212"/>
    </source>
</evidence>
<gene>
    <name evidence="2" type="ORF">LTR69_011032</name>
</gene>
<keyword evidence="3" id="KW-1185">Reference proteome</keyword>
<evidence type="ECO:0000313" key="2">
    <source>
        <dbReference type="EMBL" id="KAK5049631.1"/>
    </source>
</evidence>
<accession>A0ABR0IVL0</accession>
<protein>
    <recommendedName>
        <fullName evidence="1">DUF7064 domain-containing protein</fullName>
    </recommendedName>
</protein>
<dbReference type="Pfam" id="PF23212">
    <property type="entry name" value="DUF7064"/>
    <property type="match status" value="1"/>
</dbReference>
<comment type="caution">
    <text evidence="2">The sequence shown here is derived from an EMBL/GenBank/DDBJ whole genome shotgun (WGS) entry which is preliminary data.</text>
</comment>
<reference evidence="2 3" key="1">
    <citation type="submission" date="2023-08" db="EMBL/GenBank/DDBJ databases">
        <title>Black Yeasts Isolated from many extreme environments.</title>
        <authorList>
            <person name="Coleine C."/>
            <person name="Stajich J.E."/>
            <person name="Selbmann L."/>
        </authorList>
    </citation>
    <scope>NUCLEOTIDE SEQUENCE [LARGE SCALE GENOMIC DNA]</scope>
    <source>
        <strain evidence="2 3">CCFEE 6328</strain>
    </source>
</reference>
<dbReference type="SUPFAM" id="SSF159245">
    <property type="entry name" value="AttH-like"/>
    <property type="match status" value="1"/>
</dbReference>
<proteinExistence type="predicted"/>
<name>A0ABR0IVL0_9EURO</name>